<keyword evidence="2" id="KW-0597">Phosphoprotein</keyword>
<dbReference type="SMART" id="SM00448">
    <property type="entry name" value="REC"/>
    <property type="match status" value="1"/>
</dbReference>
<keyword evidence="6" id="KW-1185">Reference proteome</keyword>
<dbReference type="RefSeq" id="WP_126672465.1">
    <property type="nucleotide sequence ID" value="NZ_RYZR01000003.1"/>
</dbReference>
<dbReference type="InterPro" id="IPR001789">
    <property type="entry name" value="Sig_transdc_resp-reg_receiver"/>
</dbReference>
<keyword evidence="1" id="KW-0902">Two-component regulatory system</keyword>
<protein>
    <submittedName>
        <fullName evidence="5">Response regulator</fullName>
    </submittedName>
</protein>
<dbReference type="InterPro" id="IPR046947">
    <property type="entry name" value="LytR-like"/>
</dbReference>
<proteinExistence type="predicted"/>
<dbReference type="SMART" id="SM00850">
    <property type="entry name" value="LytTR"/>
    <property type="match status" value="1"/>
</dbReference>
<dbReference type="InterPro" id="IPR007492">
    <property type="entry name" value="LytTR_DNA-bd_dom"/>
</dbReference>
<evidence type="ECO:0000256" key="1">
    <source>
        <dbReference type="ARBA" id="ARBA00023012"/>
    </source>
</evidence>
<dbReference type="Gene3D" id="3.40.50.2300">
    <property type="match status" value="1"/>
</dbReference>
<dbReference type="Gene3D" id="2.40.50.1020">
    <property type="entry name" value="LytTr DNA-binding domain"/>
    <property type="match status" value="1"/>
</dbReference>
<dbReference type="PANTHER" id="PTHR37299">
    <property type="entry name" value="TRANSCRIPTIONAL REGULATOR-RELATED"/>
    <property type="match status" value="1"/>
</dbReference>
<dbReference type="PANTHER" id="PTHR37299:SF1">
    <property type="entry name" value="STAGE 0 SPORULATION PROTEIN A HOMOLOG"/>
    <property type="match status" value="1"/>
</dbReference>
<name>A0A3S0WQ68_9GAMM</name>
<dbReference type="Proteomes" id="UP000267077">
    <property type="component" value="Unassembled WGS sequence"/>
</dbReference>
<evidence type="ECO:0000259" key="3">
    <source>
        <dbReference type="PROSITE" id="PS50110"/>
    </source>
</evidence>
<sequence length="251" mass="28569">MTPPEDNAKSIHVLVVDDEALARRNLTILLHNDPDIASVTECGSGLEAIKEIRQSKPDLVFLDVQMPECDGFDVVELLGADMPETVIFVTAYDAYALRAFEAGALDYLLKPFDDARFHRALARAKEKLARYAPTQRRSISKIAVKSRSQTLFINVADIDWIEAASYYACIHVGATTHILRRTLQELEQDLDAKAFARIHRSIIVNLERVRGLELQDSGDYEVLLDCTARLRLSRRYRKRIQERLEELSNNR</sequence>
<dbReference type="AlphaFoldDB" id="A0A3S0WQ68"/>
<gene>
    <name evidence="5" type="ORF">EKH79_03735</name>
</gene>
<dbReference type="EMBL" id="RYZR01000003">
    <property type="protein sequence ID" value="RUL65833.1"/>
    <property type="molecule type" value="Genomic_DNA"/>
</dbReference>
<feature type="modified residue" description="4-aspartylphosphate" evidence="2">
    <location>
        <position position="63"/>
    </location>
</feature>
<evidence type="ECO:0000256" key="2">
    <source>
        <dbReference type="PROSITE-ProRule" id="PRU00169"/>
    </source>
</evidence>
<dbReference type="GO" id="GO:0003677">
    <property type="term" value="F:DNA binding"/>
    <property type="evidence" value="ECO:0007669"/>
    <property type="project" value="InterPro"/>
</dbReference>
<comment type="caution">
    <text evidence="5">The sequence shown here is derived from an EMBL/GenBank/DDBJ whole genome shotgun (WGS) entry which is preliminary data.</text>
</comment>
<dbReference type="InterPro" id="IPR011006">
    <property type="entry name" value="CheY-like_superfamily"/>
</dbReference>
<evidence type="ECO:0000259" key="4">
    <source>
        <dbReference type="PROSITE" id="PS50930"/>
    </source>
</evidence>
<dbReference type="Pfam" id="PF00072">
    <property type="entry name" value="Response_reg"/>
    <property type="match status" value="1"/>
</dbReference>
<dbReference type="OrthoDB" id="236568at2"/>
<dbReference type="PROSITE" id="PS50930">
    <property type="entry name" value="HTH_LYTTR"/>
    <property type="match status" value="1"/>
</dbReference>
<organism evidence="5 6">
    <name type="scientific">Dyella dinghuensis</name>
    <dbReference type="NCBI Taxonomy" id="1920169"/>
    <lineage>
        <taxon>Bacteria</taxon>
        <taxon>Pseudomonadati</taxon>
        <taxon>Pseudomonadota</taxon>
        <taxon>Gammaproteobacteria</taxon>
        <taxon>Lysobacterales</taxon>
        <taxon>Rhodanobacteraceae</taxon>
        <taxon>Dyella</taxon>
    </lineage>
</organism>
<accession>A0A3S0WQ68</accession>
<dbReference type="SUPFAM" id="SSF52172">
    <property type="entry name" value="CheY-like"/>
    <property type="match status" value="1"/>
</dbReference>
<dbReference type="PROSITE" id="PS50110">
    <property type="entry name" value="RESPONSE_REGULATORY"/>
    <property type="match status" value="1"/>
</dbReference>
<evidence type="ECO:0000313" key="5">
    <source>
        <dbReference type="EMBL" id="RUL65833.1"/>
    </source>
</evidence>
<dbReference type="GO" id="GO:0000156">
    <property type="term" value="F:phosphorelay response regulator activity"/>
    <property type="evidence" value="ECO:0007669"/>
    <property type="project" value="InterPro"/>
</dbReference>
<evidence type="ECO:0000313" key="6">
    <source>
        <dbReference type="Proteomes" id="UP000267077"/>
    </source>
</evidence>
<dbReference type="Pfam" id="PF04397">
    <property type="entry name" value="LytTR"/>
    <property type="match status" value="1"/>
</dbReference>
<feature type="domain" description="Response regulatory" evidence="3">
    <location>
        <begin position="12"/>
        <end position="125"/>
    </location>
</feature>
<reference evidence="5 6" key="1">
    <citation type="submission" date="2018-12" db="EMBL/GenBank/DDBJ databases">
        <title>Dyella dinghuensis sp. nov. DHOA06 and Dyella choica sp. nov. 4M-K27, isolated from forest soil.</title>
        <authorList>
            <person name="Qiu L.-H."/>
            <person name="Gao Z.-H."/>
        </authorList>
    </citation>
    <scope>NUCLEOTIDE SEQUENCE [LARGE SCALE GENOMIC DNA]</scope>
    <source>
        <strain evidence="5 6">DHOA06</strain>
    </source>
</reference>
<feature type="domain" description="HTH LytTR-type" evidence="4">
    <location>
        <begin position="142"/>
        <end position="246"/>
    </location>
</feature>